<accession>A0A2H0BL91</accession>
<sequence length="92" mass="10307">MTDLKLKTEILTHLDLADLALADQDKVLAQLEENILAQLHLAVIEELTEMERADLVDLDDDSAEKIFQAHLGPDLIKKVATEVVTDFKKRLG</sequence>
<gene>
    <name evidence="1" type="ORF">COX02_00225</name>
</gene>
<comment type="caution">
    <text evidence="1">The sequence shown here is derived from an EMBL/GenBank/DDBJ whole genome shotgun (WGS) entry which is preliminary data.</text>
</comment>
<reference evidence="1 2" key="1">
    <citation type="submission" date="2017-09" db="EMBL/GenBank/DDBJ databases">
        <title>Depth-based differentiation of microbial function through sediment-hosted aquifers and enrichment of novel symbionts in the deep terrestrial subsurface.</title>
        <authorList>
            <person name="Probst A.J."/>
            <person name="Ladd B."/>
            <person name="Jarett J.K."/>
            <person name="Geller-Mcgrath D.E."/>
            <person name="Sieber C.M."/>
            <person name="Emerson J.B."/>
            <person name="Anantharaman K."/>
            <person name="Thomas B.C."/>
            <person name="Malmstrom R."/>
            <person name="Stieglmeier M."/>
            <person name="Klingl A."/>
            <person name="Woyke T."/>
            <person name="Ryan C.M."/>
            <person name="Banfield J.F."/>
        </authorList>
    </citation>
    <scope>NUCLEOTIDE SEQUENCE [LARGE SCALE GENOMIC DNA]</scope>
    <source>
        <strain evidence="1">CG22_combo_CG10-13_8_21_14_all_37_9</strain>
    </source>
</reference>
<dbReference type="EMBL" id="PCSX01000006">
    <property type="protein sequence ID" value="PIP58445.1"/>
    <property type="molecule type" value="Genomic_DNA"/>
</dbReference>
<proteinExistence type="predicted"/>
<dbReference type="AlphaFoldDB" id="A0A2H0BL91"/>
<protein>
    <submittedName>
        <fullName evidence="1">Uncharacterized protein</fullName>
    </submittedName>
</protein>
<organism evidence="1 2">
    <name type="scientific">Candidatus Vogelbacteria bacterium CG22_combo_CG10-13_8_21_14_all_37_9</name>
    <dbReference type="NCBI Taxonomy" id="1975046"/>
    <lineage>
        <taxon>Bacteria</taxon>
        <taxon>Candidatus Vogeliibacteriota</taxon>
    </lineage>
</organism>
<evidence type="ECO:0000313" key="1">
    <source>
        <dbReference type="EMBL" id="PIP58445.1"/>
    </source>
</evidence>
<name>A0A2H0BL91_9BACT</name>
<dbReference type="Proteomes" id="UP000229334">
    <property type="component" value="Unassembled WGS sequence"/>
</dbReference>
<evidence type="ECO:0000313" key="2">
    <source>
        <dbReference type="Proteomes" id="UP000229334"/>
    </source>
</evidence>